<protein>
    <submittedName>
        <fullName evidence="2">Conjugal transfer protein TraL</fullName>
    </submittedName>
</protein>
<evidence type="ECO:0000259" key="1">
    <source>
        <dbReference type="Pfam" id="PF01656"/>
    </source>
</evidence>
<dbReference type="InterPro" id="IPR027417">
    <property type="entry name" value="P-loop_NTPase"/>
</dbReference>
<dbReference type="RefSeq" id="WP_129349064.1">
    <property type="nucleotide sequence ID" value="NZ_CP026538.1"/>
</dbReference>
<dbReference type="OrthoDB" id="69313at2"/>
<organism evidence="2 3">
    <name type="scientific">Solidesulfovibrio carbinolicus</name>
    <dbReference type="NCBI Taxonomy" id="296842"/>
    <lineage>
        <taxon>Bacteria</taxon>
        <taxon>Pseudomonadati</taxon>
        <taxon>Thermodesulfobacteriota</taxon>
        <taxon>Desulfovibrionia</taxon>
        <taxon>Desulfovibrionales</taxon>
        <taxon>Desulfovibrionaceae</taxon>
        <taxon>Solidesulfovibrio</taxon>
    </lineage>
</organism>
<evidence type="ECO:0000313" key="2">
    <source>
        <dbReference type="EMBL" id="QAZ66104.1"/>
    </source>
</evidence>
<evidence type="ECO:0000313" key="3">
    <source>
        <dbReference type="Proteomes" id="UP000293296"/>
    </source>
</evidence>
<name>A0A4P6HIA7_9BACT</name>
<dbReference type="AlphaFoldDB" id="A0A4P6HIA7"/>
<dbReference type="KEGG" id="dcb:C3Y92_02145"/>
<dbReference type="Pfam" id="PF01656">
    <property type="entry name" value="CbiA"/>
    <property type="match status" value="1"/>
</dbReference>
<proteinExistence type="predicted"/>
<dbReference type="SUPFAM" id="SSF52540">
    <property type="entry name" value="P-loop containing nucleoside triphosphate hydrolases"/>
    <property type="match status" value="1"/>
</dbReference>
<reference evidence="2 3" key="1">
    <citation type="submission" date="2018-02" db="EMBL/GenBank/DDBJ databases">
        <title>Genome sequence of Desulfovibrio carbinolicus DSM 3852.</title>
        <authorList>
            <person name="Wilbanks E."/>
            <person name="Skennerton C.T."/>
            <person name="Orphan V.J."/>
        </authorList>
    </citation>
    <scope>NUCLEOTIDE SEQUENCE [LARGE SCALE GENOMIC DNA]</scope>
    <source>
        <strain evidence="2 3">DSM 3852</strain>
    </source>
</reference>
<dbReference type="EMBL" id="CP026538">
    <property type="protein sequence ID" value="QAZ66104.1"/>
    <property type="molecule type" value="Genomic_DNA"/>
</dbReference>
<gene>
    <name evidence="2" type="ORF">C3Y92_02145</name>
</gene>
<dbReference type="Gene3D" id="3.40.50.300">
    <property type="entry name" value="P-loop containing nucleotide triphosphate hydrolases"/>
    <property type="match status" value="1"/>
</dbReference>
<feature type="domain" description="CobQ/CobB/MinD/ParA nucleotide binding" evidence="1">
    <location>
        <begin position="7"/>
        <end position="106"/>
    </location>
</feature>
<dbReference type="InterPro" id="IPR002586">
    <property type="entry name" value="CobQ/CobB/MinD/ParA_Nub-bd_dom"/>
</dbReference>
<keyword evidence="3" id="KW-1185">Reference proteome</keyword>
<sequence>MATIHFVLQGKGGVGKSFIASLLVQYLKLKGCAVDAIDTDPVNNTLAGYKEFDVSILPILRENNVDPRMFDSLMETALGLPEDAHLVIDNGASSFIPLCSYLLENEAINLLQAEGHTVMLHSVVTGGQGIMDTVNGLAALAKYFPEAHLAVWLNPKDGEIALDGLTFYDFKVFKEYGNSFHSVIELPHRNTATFGKDLSDHLARRLSFDAAINSSQPIMVRRRLSKYWDDVVAIMDRANLLLGVAA</sequence>
<dbReference type="Proteomes" id="UP000293296">
    <property type="component" value="Chromosome"/>
</dbReference>
<accession>A0A4P6HIA7</accession>